<dbReference type="EMBL" id="JACHXU010000023">
    <property type="protein sequence ID" value="MBB3209391.1"/>
    <property type="molecule type" value="Genomic_DNA"/>
</dbReference>
<name>A0A7W5H8U6_9BACT</name>
<comment type="caution">
    <text evidence="1">The sequence shown here is derived from an EMBL/GenBank/DDBJ whole genome shotgun (WGS) entry which is preliminary data.</text>
</comment>
<dbReference type="AlphaFoldDB" id="A0A7W5H8U6"/>
<accession>A0A7W5H8U6</accession>
<dbReference type="Proteomes" id="UP000536179">
    <property type="component" value="Unassembled WGS sequence"/>
</dbReference>
<sequence>MSAQRKVFRDGVIVWGHLIQANGGLFVPGQQNLPGEMVYSLQSHGLDPQELGNVATELATLKGTQPTSHALREIADYLTDEMIRVFGLAVPPSISRDGCLISTVQFARHHLPNQMLSDSVLPLVVAPQSPHYAFVLPAVYWPEQLLHCWGCERPRIR</sequence>
<proteinExistence type="predicted"/>
<evidence type="ECO:0000313" key="2">
    <source>
        <dbReference type="Proteomes" id="UP000536179"/>
    </source>
</evidence>
<gene>
    <name evidence="1" type="ORF">FHS27_005231</name>
</gene>
<reference evidence="1 2" key="1">
    <citation type="submission" date="2020-08" db="EMBL/GenBank/DDBJ databases">
        <title>Genomic Encyclopedia of Type Strains, Phase III (KMG-III): the genomes of soil and plant-associated and newly described type strains.</title>
        <authorList>
            <person name="Whitman W."/>
        </authorList>
    </citation>
    <scope>NUCLEOTIDE SEQUENCE [LARGE SCALE GENOMIC DNA]</scope>
    <source>
        <strain evidence="1 2">CECT 8075</strain>
    </source>
</reference>
<protein>
    <submittedName>
        <fullName evidence="1">Uncharacterized protein</fullName>
    </submittedName>
</protein>
<keyword evidence="2" id="KW-1185">Reference proteome</keyword>
<evidence type="ECO:0000313" key="1">
    <source>
        <dbReference type="EMBL" id="MBB3209391.1"/>
    </source>
</evidence>
<dbReference type="RefSeq" id="WP_184307996.1">
    <property type="nucleotide sequence ID" value="NZ_JACHXU010000023.1"/>
</dbReference>
<organism evidence="1 2">
    <name type="scientific">Aporhodopirellula rubra</name>
    <dbReference type="NCBI Taxonomy" id="980271"/>
    <lineage>
        <taxon>Bacteria</taxon>
        <taxon>Pseudomonadati</taxon>
        <taxon>Planctomycetota</taxon>
        <taxon>Planctomycetia</taxon>
        <taxon>Pirellulales</taxon>
        <taxon>Pirellulaceae</taxon>
        <taxon>Aporhodopirellula</taxon>
    </lineage>
</organism>